<evidence type="ECO:0000313" key="2">
    <source>
        <dbReference type="Proteomes" id="UP000041254"/>
    </source>
</evidence>
<organism evidence="1 2">
    <name type="scientific">Vitrella brassicaformis (strain CCMP3155)</name>
    <dbReference type="NCBI Taxonomy" id="1169540"/>
    <lineage>
        <taxon>Eukaryota</taxon>
        <taxon>Sar</taxon>
        <taxon>Alveolata</taxon>
        <taxon>Colpodellida</taxon>
        <taxon>Vitrellaceae</taxon>
        <taxon>Vitrella</taxon>
    </lineage>
</organism>
<proteinExistence type="predicted"/>
<gene>
    <name evidence="1" type="ORF">Vbra_7370</name>
</gene>
<dbReference type="Proteomes" id="UP000041254">
    <property type="component" value="Unassembled WGS sequence"/>
</dbReference>
<sequence length="144" mass="15725">MAPRPPLTLICRPFTQTDESDLCLDKNISSQIVTTFLALLVSFGLSVRAQAVVVISPHSLASDRGISCVCPLVVCVVCGGRDIIIAFGDGLTDCISVARPQTQQGCLCRCPLHYLSFVTRRPIRIRAAQTGHRSSHRLQYCINQ</sequence>
<dbReference type="InParanoid" id="A0A0G4EG55"/>
<keyword evidence="2" id="KW-1185">Reference proteome</keyword>
<evidence type="ECO:0000313" key="1">
    <source>
        <dbReference type="EMBL" id="CEL94697.1"/>
    </source>
</evidence>
<dbReference type="AlphaFoldDB" id="A0A0G4EG55"/>
<protein>
    <submittedName>
        <fullName evidence="1">Uncharacterized protein</fullName>
    </submittedName>
</protein>
<name>A0A0G4EG55_VITBC</name>
<dbReference type="EMBL" id="CDMY01000225">
    <property type="protein sequence ID" value="CEL94697.1"/>
    <property type="molecule type" value="Genomic_DNA"/>
</dbReference>
<accession>A0A0G4EG55</accession>
<reference evidence="1 2" key="1">
    <citation type="submission" date="2014-11" db="EMBL/GenBank/DDBJ databases">
        <authorList>
            <person name="Zhu J."/>
            <person name="Qi W."/>
            <person name="Song R."/>
        </authorList>
    </citation>
    <scope>NUCLEOTIDE SEQUENCE [LARGE SCALE GENOMIC DNA]</scope>
</reference>
<dbReference type="VEuPathDB" id="CryptoDB:Vbra_7370"/>